<keyword evidence="3" id="KW-1185">Reference proteome</keyword>
<gene>
    <name evidence="2" type="ORF">DL546_003376</name>
</gene>
<organism evidence="2 3">
    <name type="scientific">Coniochaeta pulveracea</name>
    <dbReference type="NCBI Taxonomy" id="177199"/>
    <lineage>
        <taxon>Eukaryota</taxon>
        <taxon>Fungi</taxon>
        <taxon>Dikarya</taxon>
        <taxon>Ascomycota</taxon>
        <taxon>Pezizomycotina</taxon>
        <taxon>Sordariomycetes</taxon>
        <taxon>Sordariomycetidae</taxon>
        <taxon>Coniochaetales</taxon>
        <taxon>Coniochaetaceae</taxon>
        <taxon>Coniochaeta</taxon>
    </lineage>
</organism>
<protein>
    <submittedName>
        <fullName evidence="2">Uncharacterized protein</fullName>
    </submittedName>
</protein>
<proteinExistence type="predicted"/>
<evidence type="ECO:0000256" key="1">
    <source>
        <dbReference type="SAM" id="MobiDB-lite"/>
    </source>
</evidence>
<dbReference type="EMBL" id="QVQW01000086">
    <property type="protein sequence ID" value="RKU40966.1"/>
    <property type="molecule type" value="Genomic_DNA"/>
</dbReference>
<comment type="caution">
    <text evidence="2">The sequence shown here is derived from an EMBL/GenBank/DDBJ whole genome shotgun (WGS) entry which is preliminary data.</text>
</comment>
<sequence length="99" mass="11227">MRTRVQTVFRRREKKRIYEISAPFNFKKECTVLPGITQDEISVLREKAAASCLGIRYDHEPNSMTSLHIPPVIHNRSSSSPLILRPQASSNSMASGSLW</sequence>
<reference evidence="2 3" key="1">
    <citation type="submission" date="2018-08" db="EMBL/GenBank/DDBJ databases">
        <title>Draft genome of the lignicolous fungus Coniochaeta pulveracea.</title>
        <authorList>
            <person name="Borstlap C.J."/>
            <person name="De Witt R.N."/>
            <person name="Botha A."/>
            <person name="Volschenk H."/>
        </authorList>
    </citation>
    <scope>NUCLEOTIDE SEQUENCE [LARGE SCALE GENOMIC DNA]</scope>
    <source>
        <strain evidence="2 3">CAB683</strain>
    </source>
</reference>
<evidence type="ECO:0000313" key="3">
    <source>
        <dbReference type="Proteomes" id="UP000275385"/>
    </source>
</evidence>
<evidence type="ECO:0000313" key="2">
    <source>
        <dbReference type="EMBL" id="RKU40966.1"/>
    </source>
</evidence>
<name>A0A420XZA9_9PEZI</name>
<dbReference type="Proteomes" id="UP000275385">
    <property type="component" value="Unassembled WGS sequence"/>
</dbReference>
<accession>A0A420XZA9</accession>
<dbReference type="AlphaFoldDB" id="A0A420XZA9"/>
<feature type="region of interest" description="Disordered" evidence="1">
    <location>
        <begin position="77"/>
        <end position="99"/>
    </location>
</feature>
<dbReference type="OrthoDB" id="5226159at2759"/>